<keyword evidence="1" id="KW-1133">Transmembrane helix</keyword>
<evidence type="ECO:0000256" key="1">
    <source>
        <dbReference type="SAM" id="Phobius"/>
    </source>
</evidence>
<sequence>MATLDHSLNFWGILSETKRITRANSSNYLALSILFLLPLSFAFVLHPFIFSYSAPDPTIPSPRKSNLVIAVYVFFVFLFSIFATGSITYSTFHGFYGRPVNYISSIKSILSSFFTLLATSIAYQITLFNIFSFIWLVGIAVYQYYEGVDSNYSLAFVICMTILILVVTFCFQVEWSLAYVVVVVESKWGFNSFKKSSHLIKGMKWIALSLVLYYGILTVLLASTAYLGGVNGGWGFIIRTVFVLVLMTALMLHCIVAYTVLYMYCKVLHGEMAFEIAEESAADYVSLPIDDGQVPRVLYVVPH</sequence>
<feature type="transmembrane region" description="Helical" evidence="1">
    <location>
        <begin position="234"/>
        <end position="264"/>
    </location>
</feature>
<dbReference type="AlphaFoldDB" id="A0A8S0TQQ9"/>
<accession>A0A8S0TQQ9</accession>
<evidence type="ECO:0008006" key="4">
    <source>
        <dbReference type="Google" id="ProtNLM"/>
    </source>
</evidence>
<feature type="transmembrane region" description="Helical" evidence="1">
    <location>
        <begin position="154"/>
        <end position="184"/>
    </location>
</feature>
<proteinExistence type="predicted"/>
<dbReference type="PANTHER" id="PTHR33133">
    <property type="entry name" value="OS08G0107100 PROTEIN-RELATED"/>
    <property type="match status" value="1"/>
</dbReference>
<dbReference type="PANTHER" id="PTHR33133:SF7">
    <property type="entry name" value="F26K24.10 PROTEIN-RELATED"/>
    <property type="match status" value="1"/>
</dbReference>
<organism evidence="2 3">
    <name type="scientific">Olea europaea subsp. europaea</name>
    <dbReference type="NCBI Taxonomy" id="158383"/>
    <lineage>
        <taxon>Eukaryota</taxon>
        <taxon>Viridiplantae</taxon>
        <taxon>Streptophyta</taxon>
        <taxon>Embryophyta</taxon>
        <taxon>Tracheophyta</taxon>
        <taxon>Spermatophyta</taxon>
        <taxon>Magnoliopsida</taxon>
        <taxon>eudicotyledons</taxon>
        <taxon>Gunneridae</taxon>
        <taxon>Pentapetalae</taxon>
        <taxon>asterids</taxon>
        <taxon>lamiids</taxon>
        <taxon>Lamiales</taxon>
        <taxon>Oleaceae</taxon>
        <taxon>Oleeae</taxon>
        <taxon>Olea</taxon>
    </lineage>
</organism>
<evidence type="ECO:0000313" key="3">
    <source>
        <dbReference type="Proteomes" id="UP000594638"/>
    </source>
</evidence>
<name>A0A8S0TQQ9_OLEEU</name>
<protein>
    <recommendedName>
        <fullName evidence="4">Transmembrane protein</fullName>
    </recommendedName>
</protein>
<keyword evidence="1" id="KW-0812">Transmembrane</keyword>
<dbReference type="OrthoDB" id="1433917at2759"/>
<feature type="transmembrane region" description="Helical" evidence="1">
    <location>
        <begin position="28"/>
        <end position="49"/>
    </location>
</feature>
<feature type="transmembrane region" description="Helical" evidence="1">
    <location>
        <begin position="113"/>
        <end position="142"/>
    </location>
</feature>
<keyword evidence="3" id="KW-1185">Reference proteome</keyword>
<dbReference type="Gramene" id="OE9A055206T1">
    <property type="protein sequence ID" value="OE9A055206C1"/>
    <property type="gene ID" value="OE9A055206"/>
</dbReference>
<feature type="transmembrane region" description="Helical" evidence="1">
    <location>
        <begin position="69"/>
        <end position="92"/>
    </location>
</feature>
<dbReference type="Proteomes" id="UP000594638">
    <property type="component" value="Unassembled WGS sequence"/>
</dbReference>
<comment type="caution">
    <text evidence="2">The sequence shown here is derived from an EMBL/GenBank/DDBJ whole genome shotgun (WGS) entry which is preliminary data.</text>
</comment>
<dbReference type="EMBL" id="CACTIH010007275">
    <property type="protein sequence ID" value="CAA3007451.1"/>
    <property type="molecule type" value="Genomic_DNA"/>
</dbReference>
<evidence type="ECO:0000313" key="2">
    <source>
        <dbReference type="EMBL" id="CAA3007451.1"/>
    </source>
</evidence>
<keyword evidence="1" id="KW-0472">Membrane</keyword>
<gene>
    <name evidence="2" type="ORF">OLEA9_A055206</name>
</gene>
<reference evidence="2 3" key="1">
    <citation type="submission" date="2019-12" db="EMBL/GenBank/DDBJ databases">
        <authorList>
            <person name="Alioto T."/>
            <person name="Alioto T."/>
            <person name="Gomez Garrido J."/>
        </authorList>
    </citation>
    <scope>NUCLEOTIDE SEQUENCE [LARGE SCALE GENOMIC DNA]</scope>
</reference>
<feature type="transmembrane region" description="Helical" evidence="1">
    <location>
        <begin position="205"/>
        <end position="228"/>
    </location>
</feature>